<feature type="transmembrane region" description="Helical" evidence="1">
    <location>
        <begin position="77"/>
        <end position="94"/>
    </location>
</feature>
<feature type="transmembrane region" description="Helical" evidence="1">
    <location>
        <begin position="127"/>
        <end position="147"/>
    </location>
</feature>
<proteinExistence type="predicted"/>
<feature type="transmembrane region" description="Helical" evidence="1">
    <location>
        <begin position="366"/>
        <end position="390"/>
    </location>
</feature>
<sequence length="427" mass="48594">MSEAGKAGKSAAAAAPYGVRKFHDIGDLYGARAKRAWLQGVFLMMSILRNQGVLLAAITVVIGSAFGYKAGLDRLPASFPTAWFIAILTAFVACRGRVRTFLQEPDLVFLLPAEERMGAYYRHAGRYSAFFQGLQALVWVGLFVPLFQARIGLGVALLCAVGVLVLKLWNLWMSWRQMVSVKRFEATIVVRFLGNALFVYGIVALEWVAMLGGVLVLGLVTVLLARSRRVRSLPWNELLDLEQQTLSTYYTIASFFVEVPKLKNRVKRRAWIMALVRRIPINQKLPYLYLYIRTFFRYSEYFGIYLRLMAFVGVILYFIPNVWVALVVFLLGLFLMGFQLPNLASEQRYSELVRIYPLTDQDKKRGISWLALQLLVAESLLLSLLLLISGRVPLQHIAWMPLAGLLFSLYIAFYYLPNRFIEEEKKT</sequence>
<dbReference type="PIRSF" id="PIRSF037259">
    <property type="entry name" value="EcsB_ABC"/>
    <property type="match status" value="1"/>
</dbReference>
<keyword evidence="1" id="KW-1133">Transmembrane helix</keyword>
<dbReference type="Proteomes" id="UP000602284">
    <property type="component" value="Unassembled WGS sequence"/>
</dbReference>
<feature type="transmembrane region" description="Helical" evidence="1">
    <location>
        <begin position="396"/>
        <end position="416"/>
    </location>
</feature>
<evidence type="ECO:0000313" key="2">
    <source>
        <dbReference type="EMBL" id="MBL0387506.1"/>
    </source>
</evidence>
<evidence type="ECO:0000256" key="1">
    <source>
        <dbReference type="SAM" id="Phobius"/>
    </source>
</evidence>
<protein>
    <submittedName>
        <fullName evidence="2">ABC transporter permease</fullName>
    </submittedName>
</protein>
<dbReference type="EMBL" id="JAEQNB010000003">
    <property type="protein sequence ID" value="MBL0387506.1"/>
    <property type="molecule type" value="Genomic_DNA"/>
</dbReference>
<organism evidence="2 3">
    <name type="scientific">Tumebacillus amylolyticus</name>
    <dbReference type="NCBI Taxonomy" id="2801339"/>
    <lineage>
        <taxon>Bacteria</taxon>
        <taxon>Bacillati</taxon>
        <taxon>Bacillota</taxon>
        <taxon>Bacilli</taxon>
        <taxon>Bacillales</taxon>
        <taxon>Alicyclobacillaceae</taxon>
        <taxon>Tumebacillus</taxon>
    </lineage>
</organism>
<reference evidence="2 3" key="1">
    <citation type="submission" date="2021-01" db="EMBL/GenBank/DDBJ databases">
        <title>Tumebacillus sp. strain ITR2 16S ribosomal RNA gene Genome sequencing and assembly.</title>
        <authorList>
            <person name="Kang M."/>
        </authorList>
    </citation>
    <scope>NUCLEOTIDE SEQUENCE [LARGE SCALE GENOMIC DNA]</scope>
    <source>
        <strain evidence="2 3">ITR2</strain>
    </source>
</reference>
<feature type="transmembrane region" description="Helical" evidence="1">
    <location>
        <begin position="301"/>
        <end position="319"/>
    </location>
</feature>
<evidence type="ECO:0000313" key="3">
    <source>
        <dbReference type="Proteomes" id="UP000602284"/>
    </source>
</evidence>
<keyword evidence="1" id="KW-0812">Transmembrane</keyword>
<name>A0ABS1JB76_9BACL</name>
<dbReference type="RefSeq" id="WP_201635549.1">
    <property type="nucleotide sequence ID" value="NZ_JAEQNB010000003.1"/>
</dbReference>
<gene>
    <name evidence="2" type="ORF">JJB07_12725</name>
</gene>
<keyword evidence="1" id="KW-0472">Membrane</keyword>
<feature type="transmembrane region" description="Helical" evidence="1">
    <location>
        <begin position="184"/>
        <end position="202"/>
    </location>
</feature>
<accession>A0ABS1JB76</accession>
<feature type="transmembrane region" description="Helical" evidence="1">
    <location>
        <begin position="153"/>
        <end position="172"/>
    </location>
</feature>
<keyword evidence="3" id="KW-1185">Reference proteome</keyword>
<dbReference type="Pfam" id="PF05975">
    <property type="entry name" value="EcsB"/>
    <property type="match status" value="1"/>
</dbReference>
<comment type="caution">
    <text evidence="2">The sequence shown here is derived from an EMBL/GenBank/DDBJ whole genome shotgun (WGS) entry which is preliminary data.</text>
</comment>
<feature type="transmembrane region" description="Helical" evidence="1">
    <location>
        <begin position="325"/>
        <end position="345"/>
    </location>
</feature>
<dbReference type="InterPro" id="IPR010288">
    <property type="entry name" value="EcsB_ABC"/>
</dbReference>
<feature type="transmembrane region" description="Helical" evidence="1">
    <location>
        <begin position="208"/>
        <end position="225"/>
    </location>
</feature>